<dbReference type="RefSeq" id="WP_124029276.1">
    <property type="nucleotide sequence ID" value="NZ_JBHRSN010000013.1"/>
</dbReference>
<feature type="transmembrane region" description="Helical" evidence="1">
    <location>
        <begin position="31"/>
        <end position="53"/>
    </location>
</feature>
<dbReference type="Proteomes" id="UP000275281">
    <property type="component" value="Unassembled WGS sequence"/>
</dbReference>
<proteinExistence type="predicted"/>
<evidence type="ECO:0000313" key="3">
    <source>
        <dbReference type="Proteomes" id="UP000275281"/>
    </source>
</evidence>
<feature type="transmembrane region" description="Helical" evidence="1">
    <location>
        <begin position="6"/>
        <end position="24"/>
    </location>
</feature>
<dbReference type="AlphaFoldDB" id="A0A3N5Z846"/>
<keyword evidence="1" id="KW-0472">Membrane</keyword>
<gene>
    <name evidence="2" type="ORF">DRW07_17735</name>
</gene>
<evidence type="ECO:0000313" key="2">
    <source>
        <dbReference type="EMBL" id="RPJ65148.1"/>
    </source>
</evidence>
<keyword evidence="3" id="KW-1185">Reference proteome</keyword>
<name>A0A3N5Z846_9ALTE</name>
<dbReference type="EMBL" id="RPOK01000006">
    <property type="protein sequence ID" value="RPJ65148.1"/>
    <property type="molecule type" value="Genomic_DNA"/>
</dbReference>
<reference evidence="2 3" key="1">
    <citation type="submission" date="2018-11" db="EMBL/GenBank/DDBJ databases">
        <authorList>
            <person name="Ye M.-Q."/>
            <person name="Du Z.-J."/>
        </authorList>
    </citation>
    <scope>NUCLEOTIDE SEQUENCE [LARGE SCALE GENOMIC DNA]</scope>
    <source>
        <strain evidence="2 3">U0105</strain>
    </source>
</reference>
<keyword evidence="1" id="KW-1133">Transmembrane helix</keyword>
<keyword evidence="1" id="KW-0812">Transmembrane</keyword>
<evidence type="ECO:0000256" key="1">
    <source>
        <dbReference type="SAM" id="Phobius"/>
    </source>
</evidence>
<comment type="caution">
    <text evidence="2">The sequence shown here is derived from an EMBL/GenBank/DDBJ whole genome shotgun (WGS) entry which is preliminary data.</text>
</comment>
<protein>
    <submittedName>
        <fullName evidence="2">Uncharacterized protein</fullName>
    </submittedName>
</protein>
<organism evidence="2 3">
    <name type="scientific">Alteromonas sediminis</name>
    <dbReference type="NCBI Taxonomy" id="2259342"/>
    <lineage>
        <taxon>Bacteria</taxon>
        <taxon>Pseudomonadati</taxon>
        <taxon>Pseudomonadota</taxon>
        <taxon>Gammaproteobacteria</taxon>
        <taxon>Alteromonadales</taxon>
        <taxon>Alteromonadaceae</taxon>
        <taxon>Alteromonas/Salinimonas group</taxon>
        <taxon>Alteromonas</taxon>
    </lineage>
</organism>
<accession>A0A3N5Z846</accession>
<feature type="transmembrane region" description="Helical" evidence="1">
    <location>
        <begin position="65"/>
        <end position="86"/>
    </location>
</feature>
<sequence length="96" mass="10879">MMLILQIAIGVVLGIFLSTILYRFRAEAFKLLWWSVLAALIIALLFVIIFFFANFDFYEYLNSDYVAGAILVFLVAGGVIGLMANFRDIASLFRKD</sequence>